<evidence type="ECO:0000256" key="4">
    <source>
        <dbReference type="ARBA" id="ARBA00023239"/>
    </source>
</evidence>
<dbReference type="RefSeq" id="WP_327601066.1">
    <property type="nucleotide sequence ID" value="NZ_JAYXHS010000004.1"/>
</dbReference>
<name>A0ABU6K892_9RHOO</name>
<evidence type="ECO:0000256" key="2">
    <source>
        <dbReference type="ARBA" id="ARBA00023004"/>
    </source>
</evidence>
<keyword evidence="10" id="KW-1185">Reference proteome</keyword>
<dbReference type="InterPro" id="IPR033659">
    <property type="entry name" value="Ferrochelatase_N"/>
</dbReference>
<comment type="caution">
    <text evidence="9">The sequence shown here is derived from an EMBL/GenBank/DDBJ whole genome shotgun (WGS) entry which is preliminary data.</text>
</comment>
<evidence type="ECO:0000256" key="6">
    <source>
        <dbReference type="ARBA" id="ARBA00024536"/>
    </source>
</evidence>
<keyword evidence="4 7" id="KW-0456">Lyase</keyword>
<keyword evidence="7 8" id="KW-0963">Cytoplasm</keyword>
<dbReference type="InterPro" id="IPR001015">
    <property type="entry name" value="Ferrochelatase"/>
</dbReference>
<keyword evidence="5 7" id="KW-0627">Porphyrin biosynthesis</keyword>
<evidence type="ECO:0000256" key="8">
    <source>
        <dbReference type="RuleBase" id="RU000607"/>
    </source>
</evidence>
<dbReference type="CDD" id="cd00419">
    <property type="entry name" value="Ferrochelatase_C"/>
    <property type="match status" value="1"/>
</dbReference>
<dbReference type="CDD" id="cd03411">
    <property type="entry name" value="Ferrochelatase_N"/>
    <property type="match status" value="1"/>
</dbReference>
<comment type="subcellular location">
    <subcellularLocation>
        <location evidence="7 8">Cytoplasm</location>
    </subcellularLocation>
</comment>
<keyword evidence="3 7" id="KW-0350">Heme biosynthesis</keyword>
<evidence type="ECO:0000256" key="7">
    <source>
        <dbReference type="HAMAP-Rule" id="MF_00323"/>
    </source>
</evidence>
<dbReference type="EC" id="4.98.1.1" evidence="7 8"/>
<evidence type="ECO:0000256" key="1">
    <source>
        <dbReference type="ARBA" id="ARBA00007718"/>
    </source>
</evidence>
<feature type="binding site" evidence="7">
    <location>
        <position position="211"/>
    </location>
    <ligand>
        <name>Fe(2+)</name>
        <dbReference type="ChEBI" id="CHEBI:29033"/>
    </ligand>
</feature>
<dbReference type="InterPro" id="IPR019772">
    <property type="entry name" value="Ferrochelatase_AS"/>
</dbReference>
<comment type="pathway">
    <text evidence="7 8">Porphyrin-containing compound metabolism; protoheme biosynthesis; protoheme from protoporphyrin-IX: step 1/1.</text>
</comment>
<dbReference type="EMBL" id="JAYXHS010000004">
    <property type="protein sequence ID" value="MEC5388097.1"/>
    <property type="molecule type" value="Genomic_DNA"/>
</dbReference>
<sequence>MPRFLPEPKHDHSTPPAIGILLINLGTPAAATAKAVKPYLKQFLSDPRVVEIPRAAWWLILNGIILNTRPKASAEKYAKVWNTEGSPLRVHTEKQAKLVQGFFSHAGQTQVLVDYAMRYGKPGIDEGLRRLKERGCTRILTLPLYPQYAASTTASTFDAIADSFRRMRNLPELRMVRSFHDDAGYIRALAASVQKHWEVNGRAEKLVMSFHGVPRFTRDKGDPYFFECQETARLLVEQLGLKPEQYVVTFQSRFGKAEWLKPYTQATLEKMAKDGVKTVDVICPGFVADCLETLEEIAIEVRSAFIANGGKALNYIPCLNERHDFINALVNLCSRHMQDWLAQPVPDAAALKAIAARANSLGAKN</sequence>
<protein>
    <recommendedName>
        <fullName evidence="7 8">Ferrochelatase</fullName>
        <ecNumber evidence="7 8">4.98.1.1</ecNumber>
    </recommendedName>
    <alternativeName>
        <fullName evidence="7">Heme synthase</fullName>
    </alternativeName>
    <alternativeName>
        <fullName evidence="7">Protoheme ferro-lyase</fullName>
    </alternativeName>
</protein>
<dbReference type="PANTHER" id="PTHR11108">
    <property type="entry name" value="FERROCHELATASE"/>
    <property type="match status" value="1"/>
</dbReference>
<gene>
    <name evidence="7 9" type="primary">hemH</name>
    <name evidence="9" type="ORF">VVD49_20355</name>
</gene>
<dbReference type="InterPro" id="IPR033644">
    <property type="entry name" value="Ferrochelatase_C"/>
</dbReference>
<dbReference type="PANTHER" id="PTHR11108:SF1">
    <property type="entry name" value="FERROCHELATASE, MITOCHONDRIAL"/>
    <property type="match status" value="1"/>
</dbReference>
<organism evidence="9 10">
    <name type="scientific">Uliginosibacterium silvisoli</name>
    <dbReference type="NCBI Taxonomy" id="3114758"/>
    <lineage>
        <taxon>Bacteria</taxon>
        <taxon>Pseudomonadati</taxon>
        <taxon>Pseudomonadota</taxon>
        <taxon>Betaproteobacteria</taxon>
        <taxon>Rhodocyclales</taxon>
        <taxon>Zoogloeaceae</taxon>
        <taxon>Uliginosibacterium</taxon>
    </lineage>
</organism>
<evidence type="ECO:0000256" key="3">
    <source>
        <dbReference type="ARBA" id="ARBA00023133"/>
    </source>
</evidence>
<comment type="catalytic activity">
    <reaction evidence="7 8">
        <text>heme b + 2 H(+) = protoporphyrin IX + Fe(2+)</text>
        <dbReference type="Rhea" id="RHEA:22584"/>
        <dbReference type="ChEBI" id="CHEBI:15378"/>
        <dbReference type="ChEBI" id="CHEBI:29033"/>
        <dbReference type="ChEBI" id="CHEBI:57306"/>
        <dbReference type="ChEBI" id="CHEBI:60344"/>
        <dbReference type="EC" id="4.98.1.1"/>
    </reaction>
</comment>
<accession>A0ABU6K892</accession>
<dbReference type="NCBIfam" id="TIGR00109">
    <property type="entry name" value="hemH"/>
    <property type="match status" value="1"/>
</dbReference>
<proteinExistence type="inferred from homology"/>
<evidence type="ECO:0000313" key="9">
    <source>
        <dbReference type="EMBL" id="MEC5388097.1"/>
    </source>
</evidence>
<reference evidence="9 10" key="1">
    <citation type="submission" date="2024-01" db="EMBL/GenBank/DDBJ databases">
        <title>Uliginosibacterium soil sp. nov.</title>
        <authorList>
            <person name="Lv Y."/>
        </authorList>
    </citation>
    <scope>NUCLEOTIDE SEQUENCE [LARGE SCALE GENOMIC DNA]</scope>
    <source>
        <strain evidence="9 10">H3</strain>
    </source>
</reference>
<comment type="similarity">
    <text evidence="1 7 8">Belongs to the ferrochelatase family.</text>
</comment>
<comment type="function">
    <text evidence="7 8">Catalyzes the ferrous insertion into protoporphyrin IX.</text>
</comment>
<feature type="binding site" evidence="7">
    <location>
        <position position="292"/>
    </location>
    <ligand>
        <name>Fe(2+)</name>
        <dbReference type="ChEBI" id="CHEBI:29033"/>
    </ligand>
</feature>
<comment type="catalytic activity">
    <reaction evidence="6">
        <text>Fe-coproporphyrin III + 2 H(+) = coproporphyrin III + Fe(2+)</text>
        <dbReference type="Rhea" id="RHEA:49572"/>
        <dbReference type="ChEBI" id="CHEBI:15378"/>
        <dbReference type="ChEBI" id="CHEBI:29033"/>
        <dbReference type="ChEBI" id="CHEBI:68438"/>
        <dbReference type="ChEBI" id="CHEBI:131725"/>
        <dbReference type="EC" id="4.99.1.9"/>
    </reaction>
    <physiologicalReaction direction="right-to-left" evidence="6">
        <dbReference type="Rhea" id="RHEA:49574"/>
    </physiologicalReaction>
</comment>
<keyword evidence="2 7" id="KW-0408">Iron</keyword>
<dbReference type="Pfam" id="PF00762">
    <property type="entry name" value="Ferrochelatase"/>
    <property type="match status" value="1"/>
</dbReference>
<keyword evidence="7" id="KW-0479">Metal-binding</keyword>
<dbReference type="PROSITE" id="PS00534">
    <property type="entry name" value="FERROCHELATASE"/>
    <property type="match status" value="1"/>
</dbReference>
<dbReference type="Proteomes" id="UP001331561">
    <property type="component" value="Unassembled WGS sequence"/>
</dbReference>
<dbReference type="SUPFAM" id="SSF53800">
    <property type="entry name" value="Chelatase"/>
    <property type="match status" value="1"/>
</dbReference>
<dbReference type="HAMAP" id="MF_00323">
    <property type="entry name" value="Ferrochelatase"/>
    <property type="match status" value="1"/>
</dbReference>
<evidence type="ECO:0000313" key="10">
    <source>
        <dbReference type="Proteomes" id="UP001331561"/>
    </source>
</evidence>
<evidence type="ECO:0000256" key="5">
    <source>
        <dbReference type="ARBA" id="ARBA00023244"/>
    </source>
</evidence>
<dbReference type="Gene3D" id="3.40.50.1400">
    <property type="match status" value="2"/>
</dbReference>